<dbReference type="SMART" id="SM01045">
    <property type="entry name" value="BURP"/>
    <property type="match status" value="1"/>
</dbReference>
<dbReference type="Pfam" id="PF03181">
    <property type="entry name" value="BURP"/>
    <property type="match status" value="1"/>
</dbReference>
<dbReference type="AlphaFoldDB" id="A0AB40C3Z0"/>
<proteinExistence type="predicted"/>
<dbReference type="GeneID" id="120271881"/>
<feature type="domain" description="BURP" evidence="1">
    <location>
        <begin position="99"/>
        <end position="193"/>
    </location>
</feature>
<organism evidence="2 3">
    <name type="scientific">Dioscorea cayennensis subsp. rotundata</name>
    <name type="common">White Guinea yam</name>
    <name type="synonym">Dioscorea rotundata</name>
    <dbReference type="NCBI Taxonomy" id="55577"/>
    <lineage>
        <taxon>Eukaryota</taxon>
        <taxon>Viridiplantae</taxon>
        <taxon>Streptophyta</taxon>
        <taxon>Embryophyta</taxon>
        <taxon>Tracheophyta</taxon>
        <taxon>Spermatophyta</taxon>
        <taxon>Magnoliopsida</taxon>
        <taxon>Liliopsida</taxon>
        <taxon>Dioscoreales</taxon>
        <taxon>Dioscoreaceae</taxon>
        <taxon>Dioscorea</taxon>
    </lineage>
</organism>
<evidence type="ECO:0000259" key="1">
    <source>
        <dbReference type="PROSITE" id="PS51277"/>
    </source>
</evidence>
<dbReference type="PROSITE" id="PS51277">
    <property type="entry name" value="BURP"/>
    <property type="match status" value="1"/>
</dbReference>
<dbReference type="PANTHER" id="PTHR31236">
    <property type="entry name" value="BURP DOMAIN PROTEIN USPL1-LIKE"/>
    <property type="match status" value="1"/>
</dbReference>
<dbReference type="Proteomes" id="UP001515500">
    <property type="component" value="Chromosome 2"/>
</dbReference>
<evidence type="ECO:0000313" key="3">
    <source>
        <dbReference type="RefSeq" id="XP_039134497.1"/>
    </source>
</evidence>
<protein>
    <submittedName>
        <fullName evidence="3">BURP domain-containing protein 3-like</fullName>
    </submittedName>
</protein>
<dbReference type="RefSeq" id="XP_039134497.1">
    <property type="nucleotide sequence ID" value="XM_039278563.1"/>
</dbReference>
<sequence length="194" mass="22246">MDAALVDAFINEYNMGLKVNETFISKAYDNIVDELAKNFNIKIEKNQNGMIGFTIDPITQIWMAKPEVWNDLIKASSTTVKEKNGDVEVKKTYSVDPIGVRVLGRDKLVVACHWRLYLYTVFFSHTTRKGKSKVYTMAWEGNDWTKVEAIAVCHLDTSKWNPKHLAFQVLMVKPGSVPACHFMPEDNIMWIVRK</sequence>
<keyword evidence="2" id="KW-1185">Reference proteome</keyword>
<evidence type="ECO:0000313" key="2">
    <source>
        <dbReference type="Proteomes" id="UP001515500"/>
    </source>
</evidence>
<dbReference type="InterPro" id="IPR004873">
    <property type="entry name" value="BURP_dom"/>
</dbReference>
<gene>
    <name evidence="3" type="primary">LOC120271881</name>
</gene>
<dbReference type="PANTHER" id="PTHR31236:SF2">
    <property type="entry name" value="BURP DOMAIN PROTEIN RD22"/>
    <property type="match status" value="1"/>
</dbReference>
<accession>A0AB40C3Z0</accession>
<name>A0AB40C3Z0_DIOCR</name>
<dbReference type="InterPro" id="IPR044816">
    <property type="entry name" value="BURP"/>
</dbReference>
<reference evidence="3" key="1">
    <citation type="submission" date="2025-08" db="UniProtKB">
        <authorList>
            <consortium name="RefSeq"/>
        </authorList>
    </citation>
    <scope>IDENTIFICATION</scope>
</reference>